<keyword evidence="3" id="KW-0732">Signal</keyword>
<accession>A0AAE3N2A9</accession>
<proteinExistence type="inferred from homology"/>
<evidence type="ECO:0000256" key="3">
    <source>
        <dbReference type="ARBA" id="ARBA00022729"/>
    </source>
</evidence>
<evidence type="ECO:0000256" key="2">
    <source>
        <dbReference type="ARBA" id="ARBA00010742"/>
    </source>
</evidence>
<dbReference type="RefSeq" id="WP_306413204.1">
    <property type="nucleotide sequence ID" value="NZ_JANFPI010000010.1"/>
</dbReference>
<keyword evidence="6" id="KW-1185">Reference proteome</keyword>
<evidence type="ECO:0000259" key="4">
    <source>
        <dbReference type="Pfam" id="PF09084"/>
    </source>
</evidence>
<dbReference type="EMBL" id="JANFPI010000010">
    <property type="protein sequence ID" value="MCX8999708.1"/>
    <property type="molecule type" value="Genomic_DNA"/>
</dbReference>
<dbReference type="GO" id="GO:0042597">
    <property type="term" value="C:periplasmic space"/>
    <property type="evidence" value="ECO:0007669"/>
    <property type="project" value="UniProtKB-SubCell"/>
</dbReference>
<dbReference type="SUPFAM" id="SSF53850">
    <property type="entry name" value="Periplasmic binding protein-like II"/>
    <property type="match status" value="1"/>
</dbReference>
<comment type="subcellular location">
    <subcellularLocation>
        <location evidence="1">Periplasm</location>
    </subcellularLocation>
</comment>
<dbReference type="PANTHER" id="PTHR30024">
    <property type="entry name" value="ALIPHATIC SULFONATES-BINDING PROTEIN-RELATED"/>
    <property type="match status" value="1"/>
</dbReference>
<comment type="caution">
    <text evidence="5">The sequence shown here is derived from an EMBL/GenBank/DDBJ whole genome shotgun (WGS) entry which is preliminary data.</text>
</comment>
<dbReference type="Gene3D" id="3.40.190.10">
    <property type="entry name" value="Periplasmic binding protein-like II"/>
    <property type="match status" value="2"/>
</dbReference>
<evidence type="ECO:0000256" key="1">
    <source>
        <dbReference type="ARBA" id="ARBA00004418"/>
    </source>
</evidence>
<dbReference type="InterPro" id="IPR015168">
    <property type="entry name" value="SsuA/THI5"/>
</dbReference>
<sequence>MSEARALLKLNEGDPSEQRLYYLPHYVAADKGFFAGANLEVLFTRTATGGHTVRGGQIPAVLSGEADLTIGGPMVTMKMLEEGTAHLVNICAAVRTHPWYLLSRQPMPEFSWDDLRGRTVVDIANIGTATFTFSSLLKEKGLAGKVGLSPAPLTESEALAAFVAGDGDFAIQHLHAAGPALAKGEVFAVQDLATATGGVPWSAYIALPEVVDRRRADFKAFAEAMDRAFAWICEHDGTEIAALIGHRFPFFPRGAMAMAIDLYRKAGLWPPNQFIPQQDFERFSRLLVEAGWLSAPADYEKLVRPLD</sequence>
<dbReference type="PANTHER" id="PTHR30024:SF47">
    <property type="entry name" value="TAURINE-BINDING PERIPLASMIC PROTEIN"/>
    <property type="match status" value="1"/>
</dbReference>
<evidence type="ECO:0000313" key="5">
    <source>
        <dbReference type="EMBL" id="MCX8999708.1"/>
    </source>
</evidence>
<dbReference type="Pfam" id="PF09084">
    <property type="entry name" value="NMT1"/>
    <property type="match status" value="1"/>
</dbReference>
<evidence type="ECO:0000313" key="6">
    <source>
        <dbReference type="Proteomes" id="UP001208771"/>
    </source>
</evidence>
<dbReference type="AlphaFoldDB" id="A0AAE3N2A9"/>
<dbReference type="Proteomes" id="UP001208771">
    <property type="component" value="Unassembled WGS sequence"/>
</dbReference>
<reference evidence="5" key="1">
    <citation type="submission" date="2022-07" db="EMBL/GenBank/DDBJ databases">
        <title>Ectorhizobium quercum gen.nov., sp. nov.</title>
        <authorList>
            <person name="Ma T."/>
            <person name="Li Y."/>
        </authorList>
    </citation>
    <scope>NUCLEOTIDE SEQUENCE</scope>
    <source>
        <strain evidence="5">BDR2-2</strain>
    </source>
</reference>
<feature type="domain" description="SsuA/THI5-like" evidence="4">
    <location>
        <begin position="22"/>
        <end position="235"/>
    </location>
</feature>
<name>A0AAE3N2A9_9HYPH</name>
<protein>
    <submittedName>
        <fullName evidence="5">ABC transporter substrate-binding protein</fullName>
    </submittedName>
</protein>
<gene>
    <name evidence="5" type="ORF">NOF55_21620</name>
</gene>
<comment type="similarity">
    <text evidence="2">Belongs to the bacterial solute-binding protein SsuA/TauA family.</text>
</comment>
<organism evidence="5 6">
    <name type="scientific">Ectorhizobium quercum</name>
    <dbReference type="NCBI Taxonomy" id="2965071"/>
    <lineage>
        <taxon>Bacteria</taxon>
        <taxon>Pseudomonadati</taxon>
        <taxon>Pseudomonadota</taxon>
        <taxon>Alphaproteobacteria</taxon>
        <taxon>Hyphomicrobiales</taxon>
        <taxon>Rhizobiaceae</taxon>
        <taxon>Ectorhizobium</taxon>
    </lineage>
</organism>